<proteinExistence type="predicted"/>
<accession>A0A2P2PB53</accession>
<evidence type="ECO:0000313" key="1">
    <source>
        <dbReference type="EMBL" id="MBX51957.1"/>
    </source>
</evidence>
<protein>
    <submittedName>
        <fullName evidence="1">Uncharacterized protein</fullName>
    </submittedName>
</protein>
<name>A0A2P2PB53_RHIMU</name>
<organism evidence="1">
    <name type="scientific">Rhizophora mucronata</name>
    <name type="common">Asiatic mangrove</name>
    <dbReference type="NCBI Taxonomy" id="61149"/>
    <lineage>
        <taxon>Eukaryota</taxon>
        <taxon>Viridiplantae</taxon>
        <taxon>Streptophyta</taxon>
        <taxon>Embryophyta</taxon>
        <taxon>Tracheophyta</taxon>
        <taxon>Spermatophyta</taxon>
        <taxon>Magnoliopsida</taxon>
        <taxon>eudicotyledons</taxon>
        <taxon>Gunneridae</taxon>
        <taxon>Pentapetalae</taxon>
        <taxon>rosids</taxon>
        <taxon>fabids</taxon>
        <taxon>Malpighiales</taxon>
        <taxon>Rhizophoraceae</taxon>
        <taxon>Rhizophora</taxon>
    </lineage>
</organism>
<sequence length="31" mass="3731">MGSQMRERARIVWQPGKVEGENELQWQSDRE</sequence>
<dbReference type="EMBL" id="GGEC01071473">
    <property type="protein sequence ID" value="MBX51957.1"/>
    <property type="molecule type" value="Transcribed_RNA"/>
</dbReference>
<reference evidence="1" key="1">
    <citation type="submission" date="2018-02" db="EMBL/GenBank/DDBJ databases">
        <title>Rhizophora mucronata_Transcriptome.</title>
        <authorList>
            <person name="Meera S.P."/>
            <person name="Sreeshan A."/>
            <person name="Augustine A."/>
        </authorList>
    </citation>
    <scope>NUCLEOTIDE SEQUENCE</scope>
    <source>
        <tissue evidence="1">Leaf</tissue>
    </source>
</reference>
<dbReference type="AlphaFoldDB" id="A0A2P2PB53"/>